<reference evidence="2 3" key="2">
    <citation type="journal article" date="2017" name="Int. J. Syst. Evol. Microbiol.">
        <title>Pseudomonas furukawaii sp. nov., a polychlorinated biphenyl-degrading bacterium isolated from biphenyl-contaminated soil in Japan.</title>
        <authorList>
            <person name="Kimura N."/>
            <person name="Watanabe T."/>
            <person name="Suenaga H."/>
            <person name="Fujihara H."/>
            <person name="Futagami T."/>
            <person name="Goto M."/>
            <person name="Hanada S."/>
            <person name="Hirose J."/>
        </authorList>
    </citation>
    <scope>NUCLEOTIDE SEQUENCE [LARGE SCALE GENOMIC DNA]</scope>
    <source>
        <strain evidence="3">DSM 10086 / NBRC 110670 / KF707</strain>
    </source>
</reference>
<evidence type="ECO:0000313" key="3">
    <source>
        <dbReference type="Proteomes" id="UP000218554"/>
    </source>
</evidence>
<dbReference type="AlphaFoldDB" id="A0AAD1C4W0"/>
<dbReference type="SUPFAM" id="SSF46785">
    <property type="entry name" value="Winged helix' DNA-binding domain"/>
    <property type="match status" value="1"/>
</dbReference>
<dbReference type="KEGG" id="pfuw:KF707C_38760"/>
<dbReference type="PANTHER" id="PTHR33164:SF105">
    <property type="entry name" value="TRANSCRIPTIONAL REPRESSOR PROTEIN-RELATED"/>
    <property type="match status" value="1"/>
</dbReference>
<evidence type="ECO:0000313" key="2">
    <source>
        <dbReference type="EMBL" id="BAU75564.1"/>
    </source>
</evidence>
<dbReference type="InterPro" id="IPR039422">
    <property type="entry name" value="MarR/SlyA-like"/>
</dbReference>
<protein>
    <submittedName>
        <fullName evidence="2">Transcriptional regulator</fullName>
    </submittedName>
</protein>
<dbReference type="GO" id="GO:0006950">
    <property type="term" value="P:response to stress"/>
    <property type="evidence" value="ECO:0007669"/>
    <property type="project" value="TreeGrafter"/>
</dbReference>
<dbReference type="PROSITE" id="PS50995">
    <property type="entry name" value="HTH_MARR_2"/>
    <property type="match status" value="1"/>
</dbReference>
<dbReference type="InterPro" id="IPR036388">
    <property type="entry name" value="WH-like_DNA-bd_sf"/>
</dbReference>
<proteinExistence type="predicted"/>
<dbReference type="InterPro" id="IPR000835">
    <property type="entry name" value="HTH_MarR-typ"/>
</dbReference>
<dbReference type="Gene3D" id="1.10.10.10">
    <property type="entry name" value="Winged helix-like DNA-binding domain superfamily/Winged helix DNA-binding domain"/>
    <property type="match status" value="1"/>
</dbReference>
<dbReference type="SMART" id="SM00347">
    <property type="entry name" value="HTH_MARR"/>
    <property type="match status" value="1"/>
</dbReference>
<dbReference type="Proteomes" id="UP000218554">
    <property type="component" value="Chromosome"/>
</dbReference>
<keyword evidence="3" id="KW-1185">Reference proteome</keyword>
<dbReference type="PANTHER" id="PTHR33164">
    <property type="entry name" value="TRANSCRIPTIONAL REGULATOR, MARR FAMILY"/>
    <property type="match status" value="1"/>
</dbReference>
<sequence length="158" mass="17648">MIDSTGFLVDDPIDAGIYMHPMLPTQCLCTKLRRASRNVTRFYDDALAGVGLNVAQYSLLKHVTRLDQPSITSLADAMGLDRSTLGRNLKLLESKGWVTLEEGEDSRNRLVSLTPAGREVLDRALRDWEVAQARMSERLGPENRAALMALLDDLEYLD</sequence>
<accession>A0AAD1C4W0</accession>
<dbReference type="EMBL" id="AP014862">
    <property type="protein sequence ID" value="BAU75564.1"/>
    <property type="molecule type" value="Genomic_DNA"/>
</dbReference>
<gene>
    <name evidence="2" type="ORF">KF707C_38760</name>
</gene>
<name>A0AAD1C4W0_METFU</name>
<dbReference type="Pfam" id="PF12802">
    <property type="entry name" value="MarR_2"/>
    <property type="match status" value="1"/>
</dbReference>
<feature type="domain" description="HTH marR-type" evidence="1">
    <location>
        <begin position="25"/>
        <end position="156"/>
    </location>
</feature>
<dbReference type="InterPro" id="IPR036390">
    <property type="entry name" value="WH_DNA-bd_sf"/>
</dbReference>
<organism evidence="2 3">
    <name type="scientific">Metapseudomonas furukawaii</name>
    <name type="common">Pseudomonas furukawaii</name>
    <dbReference type="NCBI Taxonomy" id="1149133"/>
    <lineage>
        <taxon>Bacteria</taxon>
        <taxon>Pseudomonadati</taxon>
        <taxon>Pseudomonadota</taxon>
        <taxon>Gammaproteobacteria</taxon>
        <taxon>Pseudomonadales</taxon>
        <taxon>Pseudomonadaceae</taxon>
        <taxon>Metapseudomonas</taxon>
    </lineage>
</organism>
<dbReference type="GO" id="GO:0003700">
    <property type="term" value="F:DNA-binding transcription factor activity"/>
    <property type="evidence" value="ECO:0007669"/>
    <property type="project" value="InterPro"/>
</dbReference>
<evidence type="ECO:0000259" key="1">
    <source>
        <dbReference type="PROSITE" id="PS50995"/>
    </source>
</evidence>
<reference evidence="3" key="1">
    <citation type="submission" date="2015-05" db="EMBL/GenBank/DDBJ databases">
        <title>Draft genome sequencing of a biphenyl-degrading bacterium, Pseudomonas balearica KF707 (=NBRC110670).</title>
        <authorList>
            <person name="Kimura N."/>
            <person name="Hirose J."/>
            <person name="Watanabe T."/>
            <person name="Suenaga H."/>
            <person name="Fujihara H."/>
            <person name="Noguchi M."/>
            <person name="Hashimoto M."/>
            <person name="Shimodaira J."/>
            <person name="Tsuchikane K."/>
            <person name="Hosoyama A."/>
            <person name="Yamazoe A."/>
            <person name="Fujita N."/>
            <person name="Furukawa K."/>
        </authorList>
    </citation>
    <scope>NUCLEOTIDE SEQUENCE [LARGE SCALE GENOMIC DNA]</scope>
    <source>
        <strain evidence="3">DSM 10086 / NBRC 110670 / KF707</strain>
    </source>
</reference>